<evidence type="ECO:0000256" key="6">
    <source>
        <dbReference type="ARBA" id="ARBA00022824"/>
    </source>
</evidence>
<dbReference type="SUPFAM" id="SSF46785">
    <property type="entry name" value="Winged helix' DNA-binding domain"/>
    <property type="match status" value="1"/>
</dbReference>
<keyword evidence="6" id="KW-0256">Endoplasmic reticulum</keyword>
<dbReference type="PANTHER" id="PTHR48176">
    <property type="entry name" value="DDRGK DOMAIN-CONTAINING PROTEIN 1"/>
    <property type="match status" value="1"/>
</dbReference>
<evidence type="ECO:0000256" key="9">
    <source>
        <dbReference type="ARBA" id="ARBA00049608"/>
    </source>
</evidence>
<evidence type="ECO:0000313" key="12">
    <source>
        <dbReference type="EMBL" id="KAL2730874.1"/>
    </source>
</evidence>
<keyword evidence="5" id="KW-0833">Ubl conjugation pathway</keyword>
<accession>A0ABD2BDW5</accession>
<comment type="subcellular location">
    <subcellularLocation>
        <location evidence="1">Endoplasmic reticulum membrane</location>
        <topology evidence="1">Single-pass membrane protein</topology>
    </subcellularLocation>
</comment>
<evidence type="ECO:0000256" key="1">
    <source>
        <dbReference type="ARBA" id="ARBA00004389"/>
    </source>
</evidence>
<keyword evidence="8" id="KW-0472">Membrane</keyword>
<dbReference type="Pfam" id="PF09756">
    <property type="entry name" value="DDRGK"/>
    <property type="match status" value="1"/>
</dbReference>
<dbReference type="InterPro" id="IPR050899">
    <property type="entry name" value="DDRGK_domain-containing"/>
</dbReference>
<proteinExistence type="inferred from homology"/>
<evidence type="ECO:0000313" key="13">
    <source>
        <dbReference type="Proteomes" id="UP001607302"/>
    </source>
</evidence>
<feature type="compositionally biased region" description="Basic and acidic residues" evidence="11">
    <location>
        <begin position="63"/>
        <end position="82"/>
    </location>
</feature>
<dbReference type="AlphaFoldDB" id="A0ABD2BDW5"/>
<dbReference type="InterPro" id="IPR036390">
    <property type="entry name" value="WH_DNA-bd_sf"/>
</dbReference>
<comment type="function">
    <text evidence="9">Substrate adapter for ufmylation, the covalent attachment of the ubiquitin-like modifier UFM1 to substrate proteins. Required for ufmylation of Atg9; protects the nervous system during aging, possibly by stabilizing Atg9 and supporting its function.</text>
</comment>
<evidence type="ECO:0000256" key="8">
    <source>
        <dbReference type="ARBA" id="ARBA00023136"/>
    </source>
</evidence>
<protein>
    <recommendedName>
        <fullName evidence="3">DDRGK domain-containing protein 1</fullName>
    </recommendedName>
</protein>
<comment type="similarity">
    <text evidence="2">Belongs to the DDRGK1 family.</text>
</comment>
<organism evidence="12 13">
    <name type="scientific">Vespula squamosa</name>
    <name type="common">Southern yellow jacket</name>
    <name type="synonym">Wasp</name>
    <dbReference type="NCBI Taxonomy" id="30214"/>
    <lineage>
        <taxon>Eukaryota</taxon>
        <taxon>Metazoa</taxon>
        <taxon>Ecdysozoa</taxon>
        <taxon>Arthropoda</taxon>
        <taxon>Hexapoda</taxon>
        <taxon>Insecta</taxon>
        <taxon>Pterygota</taxon>
        <taxon>Neoptera</taxon>
        <taxon>Endopterygota</taxon>
        <taxon>Hymenoptera</taxon>
        <taxon>Apocrita</taxon>
        <taxon>Aculeata</taxon>
        <taxon>Vespoidea</taxon>
        <taxon>Vespidae</taxon>
        <taxon>Vespinae</taxon>
        <taxon>Vespula</taxon>
    </lineage>
</organism>
<keyword evidence="13" id="KW-1185">Reference proteome</keyword>
<name>A0ABD2BDW5_VESSQ</name>
<reference evidence="12 13" key="1">
    <citation type="journal article" date="2024" name="Ann. Entomol. Soc. Am.">
        <title>Genomic analyses of the southern and eastern yellowjacket wasps (Hymenoptera: Vespidae) reveal evolutionary signatures of social life.</title>
        <authorList>
            <person name="Catto M.A."/>
            <person name="Caine P.B."/>
            <person name="Orr S.E."/>
            <person name="Hunt B.G."/>
            <person name="Goodisman M.A.D."/>
        </authorList>
    </citation>
    <scope>NUCLEOTIDE SEQUENCE [LARGE SCALE GENOMIC DNA]</scope>
    <source>
        <strain evidence="12">233</strain>
        <tissue evidence="12">Head and thorax</tissue>
    </source>
</reference>
<evidence type="ECO:0000256" key="3">
    <source>
        <dbReference type="ARBA" id="ARBA00018218"/>
    </source>
</evidence>
<dbReference type="Proteomes" id="UP001607302">
    <property type="component" value="Unassembled WGS sequence"/>
</dbReference>
<dbReference type="EMBL" id="JAUDFV010000110">
    <property type="protein sequence ID" value="KAL2730874.1"/>
    <property type="molecule type" value="Genomic_DNA"/>
</dbReference>
<evidence type="ECO:0000256" key="10">
    <source>
        <dbReference type="ARBA" id="ARBA00049687"/>
    </source>
</evidence>
<dbReference type="PANTHER" id="PTHR48176:SF1">
    <property type="entry name" value="DDRGK DOMAIN-CONTAINING PROTEIN 1"/>
    <property type="match status" value="1"/>
</dbReference>
<comment type="caution">
    <text evidence="12">The sequence shown here is derived from an EMBL/GenBank/DDBJ whole genome shotgun (WGS) entry which is preliminary data.</text>
</comment>
<gene>
    <name evidence="12" type="ORF">V1478_005287</name>
</gene>
<sequence length="270" mass="31822">MDLIFLTLCLIGLILFIIAITIHLRNKEKENVQNEIVEHRQVRIVFRNRNVRHRLNAGLNGNENREVGNNEADINTHNDLSDNKIGAKKRAKLAAKAERKAQREMDKFEQEKRRKEEEKRQKESEKQREEEQDEEMRQEEEARKLRELKEQQEHEEYLKMKKMFSVDEEGFQEDENVLLEDMKDYIKLKKVVYLDDVAAHFSQKTALVVDKILEWQKTGDLTGVIDDQGKFIYITESELDAIVKFIKRRGRVSISELSEHSSTLINIGSN</sequence>
<dbReference type="SMART" id="SM01128">
    <property type="entry name" value="DDRGK"/>
    <property type="match status" value="1"/>
</dbReference>
<dbReference type="Gene3D" id="1.10.10.10">
    <property type="entry name" value="Winged helix-like DNA-binding domain superfamily/Winged helix DNA-binding domain"/>
    <property type="match status" value="1"/>
</dbReference>
<comment type="subunit">
    <text evidence="10">Interacts with Atg9; the interaction is transient.</text>
</comment>
<dbReference type="GO" id="GO:0005789">
    <property type="term" value="C:endoplasmic reticulum membrane"/>
    <property type="evidence" value="ECO:0007669"/>
    <property type="project" value="UniProtKB-SubCell"/>
</dbReference>
<dbReference type="InterPro" id="IPR036388">
    <property type="entry name" value="WH-like_DNA-bd_sf"/>
</dbReference>
<evidence type="ECO:0000256" key="2">
    <source>
        <dbReference type="ARBA" id="ARBA00009829"/>
    </source>
</evidence>
<evidence type="ECO:0000256" key="4">
    <source>
        <dbReference type="ARBA" id="ARBA00022692"/>
    </source>
</evidence>
<feature type="region of interest" description="Disordered" evidence="11">
    <location>
        <begin position="58"/>
        <end position="150"/>
    </location>
</feature>
<dbReference type="InterPro" id="IPR019153">
    <property type="entry name" value="DDRGK_dom-contain"/>
</dbReference>
<evidence type="ECO:0000256" key="11">
    <source>
        <dbReference type="SAM" id="MobiDB-lite"/>
    </source>
</evidence>
<feature type="compositionally biased region" description="Basic and acidic residues" evidence="11">
    <location>
        <begin position="139"/>
        <end position="150"/>
    </location>
</feature>
<keyword evidence="4" id="KW-0812">Transmembrane</keyword>
<evidence type="ECO:0000256" key="7">
    <source>
        <dbReference type="ARBA" id="ARBA00022989"/>
    </source>
</evidence>
<keyword evidence="7" id="KW-1133">Transmembrane helix</keyword>
<evidence type="ECO:0000256" key="5">
    <source>
        <dbReference type="ARBA" id="ARBA00022786"/>
    </source>
</evidence>
<feature type="compositionally biased region" description="Basic and acidic residues" evidence="11">
    <location>
        <begin position="95"/>
        <end position="129"/>
    </location>
</feature>